<name>A0A508WXY3_9HYPH</name>
<protein>
    <submittedName>
        <fullName evidence="1">Uncharacterized protein</fullName>
    </submittedName>
</protein>
<dbReference type="AlphaFoldDB" id="A0A508WXY3"/>
<dbReference type="Proteomes" id="UP000507954">
    <property type="component" value="Unassembled WGS sequence"/>
</dbReference>
<evidence type="ECO:0000313" key="1">
    <source>
        <dbReference type="EMBL" id="VTZ60531.1"/>
    </source>
</evidence>
<sequence>MSNFEFLRKREFYVVGFNGSISKTANILNKNMFQYQMRLQYCIF</sequence>
<organism evidence="1">
    <name type="scientific">Sinorhizobium medicae</name>
    <dbReference type="NCBI Taxonomy" id="110321"/>
    <lineage>
        <taxon>Bacteria</taxon>
        <taxon>Pseudomonadati</taxon>
        <taxon>Pseudomonadota</taxon>
        <taxon>Alphaproteobacteria</taxon>
        <taxon>Hyphomicrobiales</taxon>
        <taxon>Rhizobiaceae</taxon>
        <taxon>Sinorhizobium/Ensifer group</taxon>
        <taxon>Sinorhizobium</taxon>
    </lineage>
</organism>
<accession>A0A508WXY3</accession>
<dbReference type="EMBL" id="CABFNB010000079">
    <property type="protein sequence ID" value="VTZ60531.1"/>
    <property type="molecule type" value="Genomic_DNA"/>
</dbReference>
<reference evidence="1" key="1">
    <citation type="submission" date="2019-06" db="EMBL/GenBank/DDBJ databases">
        <authorList>
            <person name="Le Quere A."/>
            <person name="Colella S."/>
        </authorList>
    </citation>
    <scope>NUCLEOTIDE SEQUENCE</scope>
    <source>
        <strain evidence="1">EmedicaeMD41</strain>
    </source>
</reference>
<proteinExistence type="predicted"/>
<gene>
    <name evidence="1" type="ORF">EMEDMD4_170024</name>
</gene>